<dbReference type="RefSeq" id="XP_003677261.1">
    <property type="nucleotide sequence ID" value="XM_003677213.1"/>
</dbReference>
<organism evidence="2 3">
    <name type="scientific">Naumovozyma castellii</name>
    <name type="common">Yeast</name>
    <name type="synonym">Saccharomyces castellii</name>
    <dbReference type="NCBI Taxonomy" id="27288"/>
    <lineage>
        <taxon>Eukaryota</taxon>
        <taxon>Fungi</taxon>
        <taxon>Dikarya</taxon>
        <taxon>Ascomycota</taxon>
        <taxon>Saccharomycotina</taxon>
        <taxon>Saccharomycetes</taxon>
        <taxon>Saccharomycetales</taxon>
        <taxon>Saccharomycetaceae</taxon>
        <taxon>Naumovozyma</taxon>
    </lineage>
</organism>
<feature type="compositionally biased region" description="Low complexity" evidence="1">
    <location>
        <begin position="158"/>
        <end position="171"/>
    </location>
</feature>
<dbReference type="InParanoid" id="G0VHM4"/>
<reference key="2">
    <citation type="submission" date="2011-08" db="EMBL/GenBank/DDBJ databases">
        <title>Genome sequence of Naumovozyma castellii.</title>
        <authorList>
            <person name="Gordon J.L."/>
            <person name="Armisen D."/>
            <person name="Proux-Wera E."/>
            <person name="OhEigeartaigh S.S."/>
            <person name="Byrne K.P."/>
            <person name="Wolfe K.H."/>
        </authorList>
    </citation>
    <scope>NUCLEOTIDE SEQUENCE</scope>
    <source>
        <strain>Type strain:CBS 4309</strain>
    </source>
</reference>
<feature type="region of interest" description="Disordered" evidence="1">
    <location>
        <begin position="135"/>
        <end position="171"/>
    </location>
</feature>
<evidence type="ECO:0000256" key="1">
    <source>
        <dbReference type="SAM" id="MobiDB-lite"/>
    </source>
</evidence>
<dbReference type="FunCoup" id="G0VHM4">
    <property type="interactions" value="26"/>
</dbReference>
<proteinExistence type="predicted"/>
<dbReference type="OrthoDB" id="4070542at2759"/>
<keyword evidence="3" id="KW-1185">Reference proteome</keyword>
<dbReference type="EMBL" id="HE576758">
    <property type="protein sequence ID" value="CCC70908.1"/>
    <property type="molecule type" value="Genomic_DNA"/>
</dbReference>
<dbReference type="Proteomes" id="UP000001640">
    <property type="component" value="Chromosome 7"/>
</dbReference>
<sequence>MDFNSRPANRVLKGKDGGNWKRGFDIFVDPNKGKPKRRLEHVDGQHVKTSNNISLSRLPVVPVKERKVLTEKTNNFSTLLSQSRHTSHKSSKMNEISILKPVQFTSISKKQVEIAKPLKSINNIMDNVTIRQSDTLNVEPPRSKRPYLNYPLPKKLSRTSTSDVSSRDNSNNEPKIFVTSLQKYLCDLDTMMKTSKKFSYDSVWTINSITKLSDFELQVTTQMSPQLIILHNKTSINNIPILKFIHDVSINTKIQVTESLKLAINSKSFIKVSDDINWYIDWKFIPSQ</sequence>
<evidence type="ECO:0000313" key="3">
    <source>
        <dbReference type="Proteomes" id="UP000001640"/>
    </source>
</evidence>
<protein>
    <submittedName>
        <fullName evidence="2">Uncharacterized protein</fullName>
    </submittedName>
</protein>
<dbReference type="OMA" id="KMNEISI"/>
<dbReference type="AlphaFoldDB" id="G0VHM4"/>
<reference evidence="2 3" key="1">
    <citation type="journal article" date="2011" name="Proc. Natl. Acad. Sci. U.S.A.">
        <title>Evolutionary erosion of yeast sex chromosomes by mating-type switching accidents.</title>
        <authorList>
            <person name="Gordon J.L."/>
            <person name="Armisen D."/>
            <person name="Proux-Wera E."/>
            <person name="Oheigeartaigh S.S."/>
            <person name="Byrne K.P."/>
            <person name="Wolfe K.H."/>
        </authorList>
    </citation>
    <scope>NUCLEOTIDE SEQUENCE [LARGE SCALE GENOMIC DNA]</scope>
    <source>
        <strain evidence="3">ATCC 76901 / BCRC 22586 / CBS 4309 / NBRC 1992 / NRRL Y-12630</strain>
    </source>
</reference>
<accession>G0VHM4</accession>
<dbReference type="HOGENOM" id="CLU_966717_0_0_1"/>
<dbReference type="KEGG" id="ncs:NCAS_0G00210"/>
<dbReference type="GeneID" id="96904574"/>
<dbReference type="eggNOG" id="ENOG502T11K">
    <property type="taxonomic scope" value="Eukaryota"/>
</dbReference>
<name>G0VHM4_NAUCA</name>
<gene>
    <name evidence="2" type="primary">NCAS0G00210</name>
    <name evidence="2" type="ordered locus">NCAS_0G00210</name>
</gene>
<evidence type="ECO:0000313" key="2">
    <source>
        <dbReference type="EMBL" id="CCC70908.1"/>
    </source>
</evidence>